<accession>A0A0C3GNC8</accession>
<organism evidence="1 2">
    <name type="scientific">Oidiodendron maius (strain Zn)</name>
    <dbReference type="NCBI Taxonomy" id="913774"/>
    <lineage>
        <taxon>Eukaryota</taxon>
        <taxon>Fungi</taxon>
        <taxon>Dikarya</taxon>
        <taxon>Ascomycota</taxon>
        <taxon>Pezizomycotina</taxon>
        <taxon>Leotiomycetes</taxon>
        <taxon>Leotiomycetes incertae sedis</taxon>
        <taxon>Myxotrichaceae</taxon>
        <taxon>Oidiodendron</taxon>
    </lineage>
</organism>
<sequence>MDSSSSQQPTRGRHPNHLSGHAAIVVHGGLGYMSGWTDVSSISGSIANASYGNNVFDFSHLTASENDALITPGPSVTGSIVDLPLNDYVSSWVDRSQAAVAYDPFNMALFNDEFSICDPSMAVVNGPNYLHTAIGFGRMCMQPANRKHTPQWRIRRP</sequence>
<gene>
    <name evidence="1" type="ORF">OIDMADRAFT_36086</name>
</gene>
<dbReference type="Proteomes" id="UP000054321">
    <property type="component" value="Unassembled WGS sequence"/>
</dbReference>
<proteinExistence type="predicted"/>
<name>A0A0C3GNC8_OIDMZ</name>
<reference evidence="2" key="2">
    <citation type="submission" date="2015-01" db="EMBL/GenBank/DDBJ databases">
        <title>Evolutionary Origins and Diversification of the Mycorrhizal Mutualists.</title>
        <authorList>
            <consortium name="DOE Joint Genome Institute"/>
            <consortium name="Mycorrhizal Genomics Consortium"/>
            <person name="Kohler A."/>
            <person name="Kuo A."/>
            <person name="Nagy L.G."/>
            <person name="Floudas D."/>
            <person name="Copeland A."/>
            <person name="Barry K.W."/>
            <person name="Cichocki N."/>
            <person name="Veneault-Fourrey C."/>
            <person name="LaButti K."/>
            <person name="Lindquist E.A."/>
            <person name="Lipzen A."/>
            <person name="Lundell T."/>
            <person name="Morin E."/>
            <person name="Murat C."/>
            <person name="Riley R."/>
            <person name="Ohm R."/>
            <person name="Sun H."/>
            <person name="Tunlid A."/>
            <person name="Henrissat B."/>
            <person name="Grigoriev I.V."/>
            <person name="Hibbett D.S."/>
            <person name="Martin F."/>
        </authorList>
    </citation>
    <scope>NUCLEOTIDE SEQUENCE [LARGE SCALE GENOMIC DNA]</scope>
    <source>
        <strain evidence="2">Zn</strain>
    </source>
</reference>
<dbReference type="EMBL" id="KN832900">
    <property type="protein sequence ID" value="KIM93069.1"/>
    <property type="molecule type" value="Genomic_DNA"/>
</dbReference>
<dbReference type="InParanoid" id="A0A0C3GNC8"/>
<dbReference type="AlphaFoldDB" id="A0A0C3GNC8"/>
<keyword evidence="2" id="KW-1185">Reference proteome</keyword>
<evidence type="ECO:0000313" key="1">
    <source>
        <dbReference type="EMBL" id="KIM93069.1"/>
    </source>
</evidence>
<reference evidence="1 2" key="1">
    <citation type="submission" date="2014-04" db="EMBL/GenBank/DDBJ databases">
        <authorList>
            <consortium name="DOE Joint Genome Institute"/>
            <person name="Kuo A."/>
            <person name="Martino E."/>
            <person name="Perotto S."/>
            <person name="Kohler A."/>
            <person name="Nagy L.G."/>
            <person name="Floudas D."/>
            <person name="Copeland A."/>
            <person name="Barry K.W."/>
            <person name="Cichocki N."/>
            <person name="Veneault-Fourrey C."/>
            <person name="LaButti K."/>
            <person name="Lindquist E.A."/>
            <person name="Lipzen A."/>
            <person name="Lundell T."/>
            <person name="Morin E."/>
            <person name="Murat C."/>
            <person name="Sun H."/>
            <person name="Tunlid A."/>
            <person name="Henrissat B."/>
            <person name="Grigoriev I.V."/>
            <person name="Hibbett D.S."/>
            <person name="Martin F."/>
            <person name="Nordberg H.P."/>
            <person name="Cantor M.N."/>
            <person name="Hua S.X."/>
        </authorList>
    </citation>
    <scope>NUCLEOTIDE SEQUENCE [LARGE SCALE GENOMIC DNA]</scope>
    <source>
        <strain evidence="1 2">Zn</strain>
    </source>
</reference>
<evidence type="ECO:0000313" key="2">
    <source>
        <dbReference type="Proteomes" id="UP000054321"/>
    </source>
</evidence>
<dbReference type="HOGENOM" id="CLU_1678446_0_0_1"/>
<protein>
    <submittedName>
        <fullName evidence="1">Uncharacterized protein</fullName>
    </submittedName>
</protein>